<name>A0AAV3S1S4_LITER</name>
<dbReference type="InterPro" id="IPR036249">
    <property type="entry name" value="Thioredoxin-like_sf"/>
</dbReference>
<feature type="region of interest" description="Disordered" evidence="1">
    <location>
        <begin position="139"/>
        <end position="184"/>
    </location>
</feature>
<reference evidence="2 3" key="1">
    <citation type="submission" date="2024-01" db="EMBL/GenBank/DDBJ databases">
        <title>The complete chloroplast genome sequence of Lithospermum erythrorhizon: insights into the phylogenetic relationship among Boraginaceae species and the maternal lineages of purple gromwells.</title>
        <authorList>
            <person name="Okada T."/>
            <person name="Watanabe K."/>
        </authorList>
    </citation>
    <scope>NUCLEOTIDE SEQUENCE [LARGE SCALE GENOMIC DNA]</scope>
</reference>
<dbReference type="EMBL" id="BAABME010013772">
    <property type="protein sequence ID" value="GAA0186522.1"/>
    <property type="molecule type" value="Genomic_DNA"/>
</dbReference>
<dbReference type="Proteomes" id="UP001454036">
    <property type="component" value="Unassembled WGS sequence"/>
</dbReference>
<dbReference type="Gene3D" id="3.40.30.10">
    <property type="entry name" value="Glutaredoxin"/>
    <property type="match status" value="1"/>
</dbReference>
<dbReference type="AlphaFoldDB" id="A0AAV3S1S4"/>
<protein>
    <recommendedName>
        <fullName evidence="4">Diacylglycerol O-acyltransferase 3, cytosolic</fullName>
    </recommendedName>
</protein>
<evidence type="ECO:0008006" key="4">
    <source>
        <dbReference type="Google" id="ProtNLM"/>
    </source>
</evidence>
<gene>
    <name evidence="2" type="ORF">LIER_33810</name>
</gene>
<dbReference type="CDD" id="cd02980">
    <property type="entry name" value="TRX_Fd_family"/>
    <property type="match status" value="1"/>
</dbReference>
<evidence type="ECO:0000313" key="3">
    <source>
        <dbReference type="Proteomes" id="UP001454036"/>
    </source>
</evidence>
<organism evidence="2 3">
    <name type="scientific">Lithospermum erythrorhizon</name>
    <name type="common">Purple gromwell</name>
    <name type="synonym">Lithospermum officinale var. erythrorhizon</name>
    <dbReference type="NCBI Taxonomy" id="34254"/>
    <lineage>
        <taxon>Eukaryota</taxon>
        <taxon>Viridiplantae</taxon>
        <taxon>Streptophyta</taxon>
        <taxon>Embryophyta</taxon>
        <taxon>Tracheophyta</taxon>
        <taxon>Spermatophyta</taxon>
        <taxon>Magnoliopsida</taxon>
        <taxon>eudicotyledons</taxon>
        <taxon>Gunneridae</taxon>
        <taxon>Pentapetalae</taxon>
        <taxon>asterids</taxon>
        <taxon>lamiids</taxon>
        <taxon>Boraginales</taxon>
        <taxon>Boraginaceae</taxon>
        <taxon>Boraginoideae</taxon>
        <taxon>Lithospermeae</taxon>
        <taxon>Lithospermum</taxon>
    </lineage>
</organism>
<accession>A0AAV3S1S4</accession>
<sequence length="369" mass="39548">MEASSMIMMKPSSSSCCLKTPTSSSMMGFSPASSLKIGGFCEKGQLEYYKSSIRCGGVKRKVKVEEKKKKKGVKLLKGLSRNLSVFYGMGFGLDSEYYQQKEMNDVGLAHQVKFNMMSEAAELLLEQLKQVKKEDKELKKKMKMEEKKKRKAEMKSTASVSCLDSSESSSSSSSESSDSESDNEMVVDLNRLKPSSVCTLAEVPVIVPSIPTLQEDVDVLLLPPTSAAEGEETYPRTGEGVISGLGIRGNQEKNRLGAELAGMVGKKIEVCMGGKCKKSGAATLIDEFQKVVGFNDDIVVSGCKCMGKCKNGPNVRVVNSPSSEAAPPPSSNPLCLGVGVEDVGLIVSNFFGDESHQNGILGVPAAAMN</sequence>
<keyword evidence="3" id="KW-1185">Reference proteome</keyword>
<evidence type="ECO:0000256" key="1">
    <source>
        <dbReference type="SAM" id="MobiDB-lite"/>
    </source>
</evidence>
<proteinExistence type="predicted"/>
<feature type="compositionally biased region" description="Low complexity" evidence="1">
    <location>
        <begin position="164"/>
        <end position="176"/>
    </location>
</feature>
<evidence type="ECO:0000313" key="2">
    <source>
        <dbReference type="EMBL" id="GAA0186522.1"/>
    </source>
</evidence>
<dbReference type="SUPFAM" id="SSF52833">
    <property type="entry name" value="Thioredoxin-like"/>
    <property type="match status" value="1"/>
</dbReference>
<comment type="caution">
    <text evidence="2">The sequence shown here is derived from an EMBL/GenBank/DDBJ whole genome shotgun (WGS) entry which is preliminary data.</text>
</comment>